<dbReference type="RefSeq" id="WP_344047979.1">
    <property type="nucleotide sequence ID" value="NZ_BAAAPB010000005.1"/>
</dbReference>
<feature type="compositionally biased region" description="Polar residues" evidence="11">
    <location>
        <begin position="1"/>
        <end position="11"/>
    </location>
</feature>
<feature type="transmembrane region" description="Helical" evidence="12">
    <location>
        <begin position="876"/>
        <end position="894"/>
    </location>
</feature>
<dbReference type="PANTHER" id="PTHR43294:SF21">
    <property type="entry name" value="CATION TRANSPORTING ATPASE"/>
    <property type="match status" value="1"/>
</dbReference>
<dbReference type="InterPro" id="IPR050510">
    <property type="entry name" value="Cation_transp_ATPase_P-type"/>
</dbReference>
<keyword evidence="3" id="KW-1003">Cell membrane</keyword>
<comment type="similarity">
    <text evidence="2">Belongs to the cation transport ATPase (P-type) (TC 3.A.3) family. Type IIA subfamily.</text>
</comment>
<evidence type="ECO:0000256" key="8">
    <source>
        <dbReference type="ARBA" id="ARBA00022989"/>
    </source>
</evidence>
<evidence type="ECO:0000313" key="14">
    <source>
        <dbReference type="EMBL" id="GAA1974832.1"/>
    </source>
</evidence>
<dbReference type="PANTHER" id="PTHR43294">
    <property type="entry name" value="SODIUM/POTASSIUM-TRANSPORTING ATPASE SUBUNIT ALPHA"/>
    <property type="match status" value="1"/>
</dbReference>
<feature type="transmembrane region" description="Helical" evidence="12">
    <location>
        <begin position="305"/>
        <end position="322"/>
    </location>
</feature>
<accession>A0ABP5D9C0</accession>
<dbReference type="Gene3D" id="1.20.1110.10">
    <property type="entry name" value="Calcium-transporting ATPase, transmembrane domain"/>
    <property type="match status" value="1"/>
</dbReference>
<dbReference type="SUPFAM" id="SSF81665">
    <property type="entry name" value="Calcium ATPase, transmembrane domain M"/>
    <property type="match status" value="1"/>
</dbReference>
<dbReference type="InterPro" id="IPR018303">
    <property type="entry name" value="ATPase_P-typ_P_site"/>
</dbReference>
<dbReference type="Pfam" id="PF00690">
    <property type="entry name" value="Cation_ATPase_N"/>
    <property type="match status" value="1"/>
</dbReference>
<dbReference type="InterPro" id="IPR023214">
    <property type="entry name" value="HAD_sf"/>
</dbReference>
<dbReference type="InterPro" id="IPR023298">
    <property type="entry name" value="ATPase_P-typ_TM_dom_sf"/>
</dbReference>
<feature type="transmembrane region" description="Helical" evidence="12">
    <location>
        <begin position="100"/>
        <end position="117"/>
    </location>
</feature>
<dbReference type="Gene3D" id="3.40.1110.10">
    <property type="entry name" value="Calcium-transporting ATPase, cytoplasmic domain N"/>
    <property type="match status" value="1"/>
</dbReference>
<feature type="transmembrane region" description="Helical" evidence="12">
    <location>
        <begin position="73"/>
        <end position="94"/>
    </location>
</feature>
<evidence type="ECO:0000259" key="13">
    <source>
        <dbReference type="SMART" id="SM00831"/>
    </source>
</evidence>
<evidence type="ECO:0000256" key="4">
    <source>
        <dbReference type="ARBA" id="ARBA00022692"/>
    </source>
</evidence>
<dbReference type="InterPro" id="IPR001757">
    <property type="entry name" value="P_typ_ATPase"/>
</dbReference>
<dbReference type="PROSITE" id="PS00154">
    <property type="entry name" value="ATPASE_E1_E2"/>
    <property type="match status" value="1"/>
</dbReference>
<dbReference type="InterPro" id="IPR036412">
    <property type="entry name" value="HAD-like_sf"/>
</dbReference>
<dbReference type="Pfam" id="PF00689">
    <property type="entry name" value="Cation_ATPase_C"/>
    <property type="match status" value="1"/>
</dbReference>
<evidence type="ECO:0000256" key="9">
    <source>
        <dbReference type="ARBA" id="ARBA00023136"/>
    </source>
</evidence>
<dbReference type="Gene3D" id="2.70.150.10">
    <property type="entry name" value="Calcium-transporting ATPase, cytoplasmic transduction domain A"/>
    <property type="match status" value="1"/>
</dbReference>
<gene>
    <name evidence="14" type="ORF">GCM10009798_40090</name>
</gene>
<protein>
    <submittedName>
        <fullName evidence="14">Cation-transporting P-type ATPase</fullName>
    </submittedName>
</protein>
<dbReference type="SMART" id="SM00831">
    <property type="entry name" value="Cation_ATPase_N"/>
    <property type="match status" value="1"/>
</dbReference>
<keyword evidence="7" id="KW-1278">Translocase</keyword>
<sequence>MTATAPRSGSLTPAAPSSPDDTEAEAREDQARLLATLRTSLDGLAQREAARRLEVDGPNALTAHRRSGLAAEVVSQLVHPLAALLWVAAALAAVSGSAPLAGAIVVVILLNAVFAVIQERHAERAVEALSSYLPATARVVRDGSTSVIAARDLVRGDIMRVAEGESVSADARVIEGSLRVNMSMLTGESAPVSRTASPPREVGPPIEAGNLLFSGTTCTQGNAVAVVLATGMRTEIGRIAALSQRVRTEDSPLERQVKRVARIIALVGLGLGLAFVPIGTLAAGLPLQDAVTFAIGLLVANVPEGLLPTITLALAVGVRVLARQGAIVKRLSAVETLGSTSVICTDKTGTLTLNQMQVQRTWTPGGTVDLAGGEAADERSRDMLRAAAACTDLTTLGDGIVSGDPTETALRAAAEAAGVADTPQRLAEFPFDPELRRMTTIDRDPSGVWAHTKGAPEDVLPLCSYVDGGPLSAEERDHVLAMVGTWAATGLRVLAIARRSLDGARSGSPRDHVERDLELLGLVAMIDPPRPEVRDAVERCHHAGIRLVVITGDHALTAQGIARRVGIGADDMPLITGRDLDAMSERQLDALLTEHSELVFARSSPEAKLRIADALRSLGHVIAMTGDGVNDAPALRRADIGVAMGRSGTDVARESSTMILTDDNFASIVSAVQAGRQVYDNVRKFIVYIFAHATPEVVPFLLYALSGGRIPLPLTVMQILAIDLGTETLPALALGREPAEPGLMDKPPRRRTQNVIDGPMLARAWGLLGGTSAVLVTGLFLWTLVDGGWSPGDDVSRGPLHHLWEQATTMTFLGIVACQVGTAVAARTQTASLREVGLTTNPMLLWGIAFELVFSAGVVVVPPLQRLFGTAVPSPWMVLALLPLPLVTWGVDELDRGLRRRRRSLRTTVAND</sequence>
<comment type="caution">
    <text evidence="14">The sequence shown here is derived from an EMBL/GenBank/DDBJ whole genome shotgun (WGS) entry which is preliminary data.</text>
</comment>
<dbReference type="SFLD" id="SFLDF00027">
    <property type="entry name" value="p-type_atpase"/>
    <property type="match status" value="1"/>
</dbReference>
<dbReference type="InterPro" id="IPR004014">
    <property type="entry name" value="ATPase_P-typ_cation-transptr_N"/>
</dbReference>
<evidence type="ECO:0000256" key="10">
    <source>
        <dbReference type="ARBA" id="ARBA00049360"/>
    </source>
</evidence>
<comment type="subcellular location">
    <subcellularLocation>
        <location evidence="1">Cell membrane</location>
        <topology evidence="1">Multi-pass membrane protein</topology>
    </subcellularLocation>
</comment>
<keyword evidence="4 12" id="KW-0812">Transmembrane</keyword>
<keyword evidence="6" id="KW-0067">ATP-binding</keyword>
<dbReference type="InterPro" id="IPR006068">
    <property type="entry name" value="ATPase_P-typ_cation-transptr_C"/>
</dbReference>
<feature type="domain" description="Cation-transporting P-type ATPase N-terminal" evidence="13">
    <location>
        <begin position="24"/>
        <end position="97"/>
    </location>
</feature>
<feature type="transmembrane region" description="Helical" evidence="12">
    <location>
        <begin position="803"/>
        <end position="824"/>
    </location>
</feature>
<evidence type="ECO:0000256" key="11">
    <source>
        <dbReference type="SAM" id="MobiDB-lite"/>
    </source>
</evidence>
<dbReference type="InterPro" id="IPR044492">
    <property type="entry name" value="P_typ_ATPase_HD_dom"/>
</dbReference>
<evidence type="ECO:0000256" key="3">
    <source>
        <dbReference type="ARBA" id="ARBA00022475"/>
    </source>
</evidence>
<dbReference type="PRINTS" id="PR00119">
    <property type="entry name" value="CATATPASE"/>
</dbReference>
<dbReference type="SFLD" id="SFLDG00002">
    <property type="entry name" value="C1.7:_P-type_atpase_like"/>
    <property type="match status" value="1"/>
</dbReference>
<dbReference type="Pfam" id="PF00122">
    <property type="entry name" value="E1-E2_ATPase"/>
    <property type="match status" value="1"/>
</dbReference>
<keyword evidence="5" id="KW-0547">Nucleotide-binding</keyword>
<keyword evidence="15" id="KW-1185">Reference proteome</keyword>
<dbReference type="InterPro" id="IPR059000">
    <property type="entry name" value="ATPase_P-type_domA"/>
</dbReference>
<dbReference type="SUPFAM" id="SSF56784">
    <property type="entry name" value="HAD-like"/>
    <property type="match status" value="1"/>
</dbReference>
<evidence type="ECO:0000256" key="6">
    <source>
        <dbReference type="ARBA" id="ARBA00022840"/>
    </source>
</evidence>
<feature type="region of interest" description="Disordered" evidence="11">
    <location>
        <begin position="1"/>
        <end position="29"/>
    </location>
</feature>
<dbReference type="SUPFAM" id="SSF81660">
    <property type="entry name" value="Metal cation-transporting ATPase, ATP-binding domain N"/>
    <property type="match status" value="1"/>
</dbReference>
<dbReference type="InterPro" id="IPR008250">
    <property type="entry name" value="ATPase_P-typ_transduc_dom_A_sf"/>
</dbReference>
<comment type="catalytic activity">
    <reaction evidence="10">
        <text>ATP + H2O = ADP + phosphate + H(+)</text>
        <dbReference type="Rhea" id="RHEA:13065"/>
        <dbReference type="ChEBI" id="CHEBI:15377"/>
        <dbReference type="ChEBI" id="CHEBI:15378"/>
        <dbReference type="ChEBI" id="CHEBI:30616"/>
        <dbReference type="ChEBI" id="CHEBI:43474"/>
        <dbReference type="ChEBI" id="CHEBI:456216"/>
    </reaction>
</comment>
<dbReference type="PRINTS" id="PR00120">
    <property type="entry name" value="HATPASE"/>
</dbReference>
<evidence type="ECO:0000256" key="7">
    <source>
        <dbReference type="ARBA" id="ARBA00022967"/>
    </source>
</evidence>
<evidence type="ECO:0000256" key="12">
    <source>
        <dbReference type="SAM" id="Phobius"/>
    </source>
</evidence>
<evidence type="ECO:0000313" key="15">
    <source>
        <dbReference type="Proteomes" id="UP001500571"/>
    </source>
</evidence>
<dbReference type="InterPro" id="IPR023299">
    <property type="entry name" value="ATPase_P-typ_cyto_dom_N"/>
</dbReference>
<evidence type="ECO:0000256" key="1">
    <source>
        <dbReference type="ARBA" id="ARBA00004651"/>
    </source>
</evidence>
<reference evidence="15" key="1">
    <citation type="journal article" date="2019" name="Int. J. Syst. Evol. Microbiol.">
        <title>The Global Catalogue of Microorganisms (GCM) 10K type strain sequencing project: providing services to taxonomists for standard genome sequencing and annotation.</title>
        <authorList>
            <consortium name="The Broad Institute Genomics Platform"/>
            <consortium name="The Broad Institute Genome Sequencing Center for Infectious Disease"/>
            <person name="Wu L."/>
            <person name="Ma J."/>
        </authorList>
    </citation>
    <scope>NUCLEOTIDE SEQUENCE [LARGE SCALE GENOMIC DNA]</scope>
    <source>
        <strain evidence="15">JCM 15309</strain>
    </source>
</reference>
<dbReference type="SUPFAM" id="SSF81653">
    <property type="entry name" value="Calcium ATPase, transduction domain A"/>
    <property type="match status" value="1"/>
</dbReference>
<keyword evidence="8 12" id="KW-1133">Transmembrane helix</keyword>
<dbReference type="SFLD" id="SFLDS00003">
    <property type="entry name" value="Haloacid_Dehalogenase"/>
    <property type="match status" value="1"/>
</dbReference>
<name>A0ABP5D9C0_9ACTN</name>
<dbReference type="EMBL" id="BAAAPB010000005">
    <property type="protein sequence ID" value="GAA1974832.1"/>
    <property type="molecule type" value="Genomic_DNA"/>
</dbReference>
<dbReference type="Pfam" id="PF13246">
    <property type="entry name" value="Cation_ATPase"/>
    <property type="match status" value="1"/>
</dbReference>
<organism evidence="14 15">
    <name type="scientific">Nocardioides panacihumi</name>
    <dbReference type="NCBI Taxonomy" id="400774"/>
    <lineage>
        <taxon>Bacteria</taxon>
        <taxon>Bacillati</taxon>
        <taxon>Actinomycetota</taxon>
        <taxon>Actinomycetes</taxon>
        <taxon>Propionibacteriales</taxon>
        <taxon>Nocardioidaceae</taxon>
        <taxon>Nocardioides</taxon>
    </lineage>
</organism>
<feature type="transmembrane region" description="Helical" evidence="12">
    <location>
        <begin position="760"/>
        <end position="783"/>
    </location>
</feature>
<keyword evidence="9 12" id="KW-0472">Membrane</keyword>
<dbReference type="NCBIfam" id="TIGR01494">
    <property type="entry name" value="ATPase_P-type"/>
    <property type="match status" value="2"/>
</dbReference>
<evidence type="ECO:0000256" key="2">
    <source>
        <dbReference type="ARBA" id="ARBA00005675"/>
    </source>
</evidence>
<feature type="transmembrane region" description="Helical" evidence="12">
    <location>
        <begin position="263"/>
        <end position="285"/>
    </location>
</feature>
<dbReference type="Proteomes" id="UP001500571">
    <property type="component" value="Unassembled WGS sequence"/>
</dbReference>
<feature type="transmembrane region" description="Helical" evidence="12">
    <location>
        <begin position="844"/>
        <end position="864"/>
    </location>
</feature>
<evidence type="ECO:0000256" key="5">
    <source>
        <dbReference type="ARBA" id="ARBA00022741"/>
    </source>
</evidence>
<proteinExistence type="inferred from homology"/>
<dbReference type="Gene3D" id="3.40.50.1000">
    <property type="entry name" value="HAD superfamily/HAD-like"/>
    <property type="match status" value="1"/>
</dbReference>